<organism evidence="2">
    <name type="scientific">hydrothermal vent metagenome</name>
    <dbReference type="NCBI Taxonomy" id="652676"/>
    <lineage>
        <taxon>unclassified sequences</taxon>
        <taxon>metagenomes</taxon>
        <taxon>ecological metagenomes</taxon>
    </lineage>
</organism>
<dbReference type="EMBL" id="FPHM01000122">
    <property type="protein sequence ID" value="SFV68299.1"/>
    <property type="molecule type" value="Genomic_DNA"/>
</dbReference>
<keyword evidence="1" id="KW-0472">Membrane</keyword>
<name>A0A1W1CRC0_9ZZZZ</name>
<dbReference type="AlphaFoldDB" id="A0A1W1CRC0"/>
<evidence type="ECO:0000313" key="2">
    <source>
        <dbReference type="EMBL" id="SFV68299.1"/>
    </source>
</evidence>
<gene>
    <name evidence="2" type="ORF">MNB_SV-13-1072</name>
</gene>
<keyword evidence="1" id="KW-1133">Transmembrane helix</keyword>
<reference evidence="2" key="1">
    <citation type="submission" date="2016-10" db="EMBL/GenBank/DDBJ databases">
        <authorList>
            <person name="de Groot N.N."/>
        </authorList>
    </citation>
    <scope>NUCLEOTIDE SEQUENCE</scope>
</reference>
<feature type="transmembrane region" description="Helical" evidence="1">
    <location>
        <begin position="12"/>
        <end position="31"/>
    </location>
</feature>
<proteinExistence type="predicted"/>
<accession>A0A1W1CRC0</accession>
<sequence length="40" mass="4425">MFDMSQPIQIEVILASIVFILVLVGIGLGVVRHYKKKLGV</sequence>
<protein>
    <submittedName>
        <fullName evidence="2">Uncharacterized protein</fullName>
    </submittedName>
</protein>
<keyword evidence="1" id="KW-0812">Transmembrane</keyword>
<evidence type="ECO:0000256" key="1">
    <source>
        <dbReference type="SAM" id="Phobius"/>
    </source>
</evidence>